<evidence type="ECO:0000313" key="4">
    <source>
        <dbReference type="Proteomes" id="UP000295497"/>
    </source>
</evidence>
<proteinExistence type="predicted"/>
<organism evidence="3 4">
    <name type="scientific">Sorangium cellulosum</name>
    <name type="common">Polyangium cellulosum</name>
    <dbReference type="NCBI Taxonomy" id="56"/>
    <lineage>
        <taxon>Bacteria</taxon>
        <taxon>Pseudomonadati</taxon>
        <taxon>Myxococcota</taxon>
        <taxon>Polyangia</taxon>
        <taxon>Polyangiales</taxon>
        <taxon>Polyangiaceae</taxon>
        <taxon>Sorangium</taxon>
    </lineage>
</organism>
<dbReference type="Proteomes" id="UP000295497">
    <property type="component" value="Chromosome"/>
</dbReference>
<reference evidence="3 4" key="1">
    <citation type="submission" date="2015-09" db="EMBL/GenBank/DDBJ databases">
        <title>Sorangium comparison.</title>
        <authorList>
            <person name="Zaburannyi N."/>
            <person name="Bunk B."/>
            <person name="Overmann J."/>
            <person name="Mueller R."/>
        </authorList>
    </citation>
    <scope>NUCLEOTIDE SEQUENCE [LARGE SCALE GENOMIC DNA]</scope>
    <source>
        <strain evidence="3 4">So ce836</strain>
    </source>
</reference>
<feature type="transmembrane region" description="Helical" evidence="2">
    <location>
        <begin position="167"/>
        <end position="192"/>
    </location>
</feature>
<gene>
    <name evidence="3" type="ORF">SOCE836_061040</name>
</gene>
<evidence type="ECO:0000313" key="3">
    <source>
        <dbReference type="EMBL" id="AUX33937.1"/>
    </source>
</evidence>
<feature type="transmembrane region" description="Helical" evidence="2">
    <location>
        <begin position="130"/>
        <end position="155"/>
    </location>
</feature>
<name>A0A4P2QU87_SORCE</name>
<dbReference type="AlphaFoldDB" id="A0A4P2QU87"/>
<accession>A0A4P2QU87</accession>
<protein>
    <submittedName>
        <fullName evidence="3">Uncharacterized protein</fullName>
    </submittedName>
</protein>
<evidence type="ECO:0000256" key="1">
    <source>
        <dbReference type="SAM" id="MobiDB-lite"/>
    </source>
</evidence>
<keyword evidence="2" id="KW-0472">Membrane</keyword>
<sequence>MLAAVALAVLSFLIAAPVMLLLLVAWAAVLAVAGAGLLGATGGIEPRAVDAGIDITRAALSFTSGMALAGKLVEIWRRRSSAVARAWVPRAPWLLRHPFVGLGCVVLSVNLVLLPLAYAGVIAVPSPIRGAGVIGGAALLVLLVAGAVLAAWWRATRALWACARRSAFAAGVMTACGLVVALGACAVASAVAGSSSRSCAEKGADEGLSRGDRDRPPQQLRARSGEQPAPAFPARPTAAGRCGRRPARSGQGRGDQDETFTQAGRVLTRFHQAATFGRSLMRSSTFVIARHCMYGIHEMSASE</sequence>
<feature type="region of interest" description="Disordered" evidence="1">
    <location>
        <begin position="199"/>
        <end position="258"/>
    </location>
</feature>
<keyword evidence="2" id="KW-1133">Transmembrane helix</keyword>
<evidence type="ECO:0000256" key="2">
    <source>
        <dbReference type="SAM" id="Phobius"/>
    </source>
</evidence>
<keyword evidence="2" id="KW-0812">Transmembrane</keyword>
<feature type="compositionally biased region" description="Low complexity" evidence="1">
    <location>
        <begin position="228"/>
        <end position="239"/>
    </location>
</feature>
<dbReference type="EMBL" id="CP012672">
    <property type="protein sequence ID" value="AUX33937.1"/>
    <property type="molecule type" value="Genomic_DNA"/>
</dbReference>
<feature type="transmembrane region" description="Helical" evidence="2">
    <location>
        <begin position="94"/>
        <end position="118"/>
    </location>
</feature>
<feature type="compositionally biased region" description="Basic and acidic residues" evidence="1">
    <location>
        <begin position="199"/>
        <end position="216"/>
    </location>
</feature>